<dbReference type="STRING" id="485913.Krac_3944"/>
<keyword evidence="2" id="KW-1133">Transmembrane helix</keyword>
<dbReference type="InParanoid" id="D6U3P2"/>
<keyword evidence="2" id="KW-0472">Membrane</keyword>
<organism evidence="3 4">
    <name type="scientific">Ktedonobacter racemifer DSM 44963</name>
    <dbReference type="NCBI Taxonomy" id="485913"/>
    <lineage>
        <taxon>Bacteria</taxon>
        <taxon>Bacillati</taxon>
        <taxon>Chloroflexota</taxon>
        <taxon>Ktedonobacteria</taxon>
        <taxon>Ktedonobacterales</taxon>
        <taxon>Ktedonobacteraceae</taxon>
        <taxon>Ktedonobacter</taxon>
    </lineage>
</organism>
<dbReference type="Proteomes" id="UP000004508">
    <property type="component" value="Unassembled WGS sequence"/>
</dbReference>
<dbReference type="EMBL" id="ADVG01000004">
    <property type="protein sequence ID" value="EFH83032.1"/>
    <property type="molecule type" value="Genomic_DNA"/>
</dbReference>
<evidence type="ECO:0000313" key="4">
    <source>
        <dbReference type="Proteomes" id="UP000004508"/>
    </source>
</evidence>
<keyword evidence="2" id="KW-0812">Transmembrane</keyword>
<feature type="compositionally biased region" description="Pro residues" evidence="1">
    <location>
        <begin position="13"/>
        <end position="31"/>
    </location>
</feature>
<comment type="caution">
    <text evidence="3">The sequence shown here is derived from an EMBL/GenBank/DDBJ whole genome shotgun (WGS) entry which is preliminary data.</text>
</comment>
<evidence type="ECO:0000256" key="2">
    <source>
        <dbReference type="SAM" id="Phobius"/>
    </source>
</evidence>
<protein>
    <submittedName>
        <fullName evidence="3">Uncharacterized protein</fullName>
    </submittedName>
</protein>
<gene>
    <name evidence="3" type="ORF">Krac_3944</name>
</gene>
<reference evidence="3 4" key="1">
    <citation type="journal article" date="2011" name="Stand. Genomic Sci.">
        <title>Non-contiguous finished genome sequence and contextual data of the filamentous soil bacterium Ktedonobacter racemifer type strain (SOSP1-21).</title>
        <authorList>
            <person name="Chang Y.J."/>
            <person name="Land M."/>
            <person name="Hauser L."/>
            <person name="Chertkov O."/>
            <person name="Del Rio T.G."/>
            <person name="Nolan M."/>
            <person name="Copeland A."/>
            <person name="Tice H."/>
            <person name="Cheng J.F."/>
            <person name="Lucas S."/>
            <person name="Han C."/>
            <person name="Goodwin L."/>
            <person name="Pitluck S."/>
            <person name="Ivanova N."/>
            <person name="Ovchinikova G."/>
            <person name="Pati A."/>
            <person name="Chen A."/>
            <person name="Palaniappan K."/>
            <person name="Mavromatis K."/>
            <person name="Liolios K."/>
            <person name="Brettin T."/>
            <person name="Fiebig A."/>
            <person name="Rohde M."/>
            <person name="Abt B."/>
            <person name="Goker M."/>
            <person name="Detter J.C."/>
            <person name="Woyke T."/>
            <person name="Bristow J."/>
            <person name="Eisen J.A."/>
            <person name="Markowitz V."/>
            <person name="Hugenholtz P."/>
            <person name="Kyrpides N.C."/>
            <person name="Klenk H.P."/>
            <person name="Lapidus A."/>
        </authorList>
    </citation>
    <scope>NUCLEOTIDE SEQUENCE [LARGE SCALE GENOMIC DNA]</scope>
    <source>
        <strain evidence="4">DSM 44963</strain>
    </source>
</reference>
<feature type="transmembrane region" description="Helical" evidence="2">
    <location>
        <begin position="82"/>
        <end position="103"/>
    </location>
</feature>
<feature type="transmembrane region" description="Helical" evidence="2">
    <location>
        <begin position="56"/>
        <end position="76"/>
    </location>
</feature>
<accession>D6U3P2</accession>
<sequence length="107" mass="11753">MRDPHQSNVPSQPGYPPQPGYPQGQYPPQPGYPQGQGRAHQRLTYQRRRRLSRFQVRMGTIGFLACAAGIYLLVTGQAKNPVAGLALIGGGALVFVLFLLLPLSLRR</sequence>
<feature type="compositionally biased region" description="Polar residues" evidence="1">
    <location>
        <begin position="1"/>
        <end position="11"/>
    </location>
</feature>
<name>D6U3P2_KTERA</name>
<dbReference type="AlphaFoldDB" id="D6U3P2"/>
<proteinExistence type="predicted"/>
<evidence type="ECO:0000256" key="1">
    <source>
        <dbReference type="SAM" id="MobiDB-lite"/>
    </source>
</evidence>
<dbReference type="RefSeq" id="WP_007921571.1">
    <property type="nucleotide sequence ID" value="NZ_ADVG01000004.1"/>
</dbReference>
<evidence type="ECO:0000313" key="3">
    <source>
        <dbReference type="EMBL" id="EFH83032.1"/>
    </source>
</evidence>
<feature type="region of interest" description="Disordered" evidence="1">
    <location>
        <begin position="1"/>
        <end position="42"/>
    </location>
</feature>
<keyword evidence="4" id="KW-1185">Reference proteome</keyword>